<accession>A0A0C9QR16</accession>
<evidence type="ECO:0000256" key="3">
    <source>
        <dbReference type="ARBA" id="ARBA00022692"/>
    </source>
</evidence>
<feature type="region of interest" description="Disordered" evidence="7">
    <location>
        <begin position="298"/>
        <end position="330"/>
    </location>
</feature>
<dbReference type="GO" id="GO:0051015">
    <property type="term" value="F:actin filament binding"/>
    <property type="evidence" value="ECO:0007669"/>
    <property type="project" value="TreeGrafter"/>
</dbReference>
<dbReference type="GeneID" id="105264856"/>
<evidence type="ECO:0000256" key="5">
    <source>
        <dbReference type="ARBA" id="ARBA00023136"/>
    </source>
</evidence>
<feature type="transmembrane region" description="Helical" evidence="8">
    <location>
        <begin position="6"/>
        <end position="29"/>
    </location>
</feature>
<dbReference type="PANTHER" id="PTHR28646:SF1">
    <property type="entry name" value="TRANSMEMBRANE PROTEIN 201"/>
    <property type="match status" value="1"/>
</dbReference>
<dbReference type="PANTHER" id="PTHR28646">
    <property type="entry name" value="TRANSMEMBRANE PROTEIN 201"/>
    <property type="match status" value="1"/>
</dbReference>
<dbReference type="KEGG" id="fas:105264856"/>
<evidence type="ECO:0000313" key="12">
    <source>
        <dbReference type="RefSeq" id="XP_011300316.1"/>
    </source>
</evidence>
<dbReference type="GO" id="GO:0005637">
    <property type="term" value="C:nuclear inner membrane"/>
    <property type="evidence" value="ECO:0007669"/>
    <property type="project" value="UniProtKB-SubCell"/>
</dbReference>
<keyword evidence="5 8" id="KW-0472">Membrane</keyword>
<feature type="transmembrane region" description="Helical" evidence="8">
    <location>
        <begin position="200"/>
        <end position="228"/>
    </location>
</feature>
<gene>
    <name evidence="10" type="primary">TMEM201</name>
    <name evidence="12" type="synonym">LOC105264856</name>
    <name evidence="10" type="ORF">g.64086</name>
</gene>
<feature type="domain" description="Ima1 N-terminal" evidence="9">
    <location>
        <begin position="41"/>
        <end position="159"/>
    </location>
</feature>
<organism evidence="10">
    <name type="scientific">Fopius arisanus</name>
    <dbReference type="NCBI Taxonomy" id="64838"/>
    <lineage>
        <taxon>Eukaryota</taxon>
        <taxon>Metazoa</taxon>
        <taxon>Ecdysozoa</taxon>
        <taxon>Arthropoda</taxon>
        <taxon>Hexapoda</taxon>
        <taxon>Insecta</taxon>
        <taxon>Pterygota</taxon>
        <taxon>Neoptera</taxon>
        <taxon>Endopterygota</taxon>
        <taxon>Hymenoptera</taxon>
        <taxon>Apocrita</taxon>
        <taxon>Ichneumonoidea</taxon>
        <taxon>Braconidae</taxon>
        <taxon>Opiinae</taxon>
        <taxon>Fopius</taxon>
    </lineage>
</organism>
<feature type="transmembrane region" description="Helical" evidence="8">
    <location>
        <begin position="240"/>
        <end position="259"/>
    </location>
</feature>
<dbReference type="EMBL" id="GBYB01003107">
    <property type="protein sequence ID" value="JAG72874.1"/>
    <property type="molecule type" value="Transcribed_RNA"/>
</dbReference>
<dbReference type="Pfam" id="PF09779">
    <property type="entry name" value="Ima1_N"/>
    <property type="match status" value="1"/>
</dbReference>
<protein>
    <submittedName>
        <fullName evidence="10">TMEM201 protein</fullName>
    </submittedName>
</protein>
<evidence type="ECO:0000259" key="9">
    <source>
        <dbReference type="Pfam" id="PF09779"/>
    </source>
</evidence>
<dbReference type="InterPro" id="IPR018617">
    <property type="entry name" value="Ima1_N"/>
</dbReference>
<feature type="transmembrane region" description="Helical" evidence="8">
    <location>
        <begin position="621"/>
        <end position="642"/>
    </location>
</feature>
<dbReference type="GO" id="GO:0030473">
    <property type="term" value="P:nuclear migration along microtubule"/>
    <property type="evidence" value="ECO:0007669"/>
    <property type="project" value="TreeGrafter"/>
</dbReference>
<keyword evidence="11" id="KW-1185">Reference proteome</keyword>
<feature type="region of interest" description="Disordered" evidence="7">
    <location>
        <begin position="487"/>
        <end position="514"/>
    </location>
</feature>
<sequence>MKMQENLLFNYASIVATTLATATALVIIINKLRKRWPVEANCWFCNVNTKIWRSEIDWWQCPSCQQFNGFSEDGDYNYDIPEQRHRSLNDLSIYSASCRPEKPYNHNAETLCRNCNRNEELKLYQMRLLDPLRLSKKEMKSCRKSLEKQYPLCRRCNSLVKSVLRKQSVWLTQYKMLLFKQRPISLIVNNSEKLEKLCRIILIVLSSIIIGFPTSQVLPMVGALLQFFTATRKFNFRSSHHLLLVLIWLGVCTLMPFCGEQLVRLKLRSHWFTLEYITGHQVITFLSTILGFVNATSTSPPSSGPNLSFKKMDTSSSDLNSSRNSSRDELDTYLDEETELQERKSPVNITHLLTSPSPLENPAPIKPVLAPNFKVCNSQLGFARLDSRPEAFNTPLWKDYGSHHKKTSLNDSLRTLSSLSLNERDDKISSRNSKVFETRTYGTTSPDLFKKNSQTLKKFVLSPPKLKSVTQNSWVAGGYWQLGMDRPTLSRSSSQSSGFGSTGSNFPPSREPSVVNDVDRYSVMSDTTLCCNYPNNISPINSFCQYTSSPYRVMGQEIPICISPSPSLMSSTSCGQISQRTLCHSHHVNDQCIKPSPVMMQQSEPPICINHPTTVLTNPSWLPVLVCGSLVFNVIVFCTILLR</sequence>
<dbReference type="InterPro" id="IPR040041">
    <property type="entry name" value="TMEM201"/>
</dbReference>
<feature type="compositionally biased region" description="Low complexity" evidence="7">
    <location>
        <begin position="490"/>
        <end position="504"/>
    </location>
</feature>
<reference evidence="10" key="1">
    <citation type="submission" date="2015-01" db="EMBL/GenBank/DDBJ databases">
        <title>Transcriptome Assembly of Fopius arisanus.</title>
        <authorList>
            <person name="Geib S."/>
        </authorList>
    </citation>
    <scope>NUCLEOTIDE SEQUENCE</scope>
</reference>
<comment type="subcellular location">
    <subcellularLocation>
        <location evidence="1">Nucleus inner membrane</location>
        <topology evidence="1">Multi-pass membrane protein</topology>
    </subcellularLocation>
</comment>
<keyword evidence="3 8" id="KW-0812">Transmembrane</keyword>
<proteinExistence type="inferred from homology"/>
<dbReference type="RefSeq" id="XP_011300316.1">
    <property type="nucleotide sequence ID" value="XM_011302014.1"/>
</dbReference>
<dbReference type="GO" id="GO:0005521">
    <property type="term" value="F:lamin binding"/>
    <property type="evidence" value="ECO:0007669"/>
    <property type="project" value="TreeGrafter"/>
</dbReference>
<evidence type="ECO:0000256" key="8">
    <source>
        <dbReference type="SAM" id="Phobius"/>
    </source>
</evidence>
<evidence type="ECO:0000256" key="7">
    <source>
        <dbReference type="SAM" id="MobiDB-lite"/>
    </source>
</evidence>
<dbReference type="AlphaFoldDB" id="A0A0C9QR16"/>
<evidence type="ECO:0000256" key="4">
    <source>
        <dbReference type="ARBA" id="ARBA00022989"/>
    </source>
</evidence>
<keyword evidence="4 8" id="KW-1133">Transmembrane helix</keyword>
<keyword evidence="6" id="KW-0539">Nucleus</keyword>
<dbReference type="OrthoDB" id="5966927at2759"/>
<evidence type="ECO:0000256" key="2">
    <source>
        <dbReference type="ARBA" id="ARBA00007600"/>
    </source>
</evidence>
<evidence type="ECO:0000313" key="10">
    <source>
        <dbReference type="EMBL" id="JAG72874.1"/>
    </source>
</evidence>
<reference evidence="12" key="2">
    <citation type="submission" date="2025-04" db="UniProtKB">
        <authorList>
            <consortium name="RefSeq"/>
        </authorList>
    </citation>
    <scope>IDENTIFICATION</scope>
    <source>
        <strain evidence="12">USDA-PBARC FA_bdor</strain>
        <tissue evidence="12">Whole organism</tissue>
    </source>
</reference>
<name>A0A0C9QR16_9HYME</name>
<evidence type="ECO:0000313" key="11">
    <source>
        <dbReference type="Proteomes" id="UP000694866"/>
    </source>
</evidence>
<evidence type="ECO:0000256" key="1">
    <source>
        <dbReference type="ARBA" id="ARBA00004473"/>
    </source>
</evidence>
<dbReference type="Proteomes" id="UP000694866">
    <property type="component" value="Unplaced"/>
</dbReference>
<evidence type="ECO:0000256" key="6">
    <source>
        <dbReference type="ARBA" id="ARBA00023242"/>
    </source>
</evidence>
<comment type="similarity">
    <text evidence="2">Belongs to the TMEM201 family.</text>
</comment>
<feature type="compositionally biased region" description="Low complexity" evidence="7">
    <location>
        <begin position="315"/>
        <end position="324"/>
    </location>
</feature>
<accession>A0A9R1TY35</accession>